<keyword evidence="1" id="KW-0812">Transmembrane</keyword>
<feature type="transmembrane region" description="Helical" evidence="1">
    <location>
        <begin position="82"/>
        <end position="101"/>
    </location>
</feature>
<keyword evidence="2" id="KW-0732">Signal</keyword>
<dbReference type="AlphaFoldDB" id="A0AAP0E381"/>
<feature type="signal peptide" evidence="2">
    <location>
        <begin position="1"/>
        <end position="15"/>
    </location>
</feature>
<name>A0AAP0E381_9MAGN</name>
<keyword evidence="1" id="KW-1133">Transmembrane helix</keyword>
<keyword evidence="4" id="KW-1185">Reference proteome</keyword>
<dbReference type="EMBL" id="JBBNAF010000043">
    <property type="protein sequence ID" value="KAK9081894.1"/>
    <property type="molecule type" value="Genomic_DNA"/>
</dbReference>
<feature type="transmembrane region" description="Helical" evidence="1">
    <location>
        <begin position="52"/>
        <end position="70"/>
    </location>
</feature>
<keyword evidence="1" id="KW-0472">Membrane</keyword>
<protein>
    <submittedName>
        <fullName evidence="3">Uncharacterized protein</fullName>
    </submittedName>
</protein>
<sequence length="104" mass="11692">MILMMMLMILMKLQTLQIPPSTPPPPKTNSLIRTTSPLLLINWQRWIKIRDTYGIAIVSIDLLIIAHSTSNISNTTFSSKTVMTYVIAILVKSVAMIIITITHN</sequence>
<evidence type="ECO:0000313" key="4">
    <source>
        <dbReference type="Proteomes" id="UP001420932"/>
    </source>
</evidence>
<feature type="chain" id="PRO_5042946038" evidence="2">
    <location>
        <begin position="16"/>
        <end position="104"/>
    </location>
</feature>
<organism evidence="3 4">
    <name type="scientific">Stephania yunnanensis</name>
    <dbReference type="NCBI Taxonomy" id="152371"/>
    <lineage>
        <taxon>Eukaryota</taxon>
        <taxon>Viridiplantae</taxon>
        <taxon>Streptophyta</taxon>
        <taxon>Embryophyta</taxon>
        <taxon>Tracheophyta</taxon>
        <taxon>Spermatophyta</taxon>
        <taxon>Magnoliopsida</taxon>
        <taxon>Ranunculales</taxon>
        <taxon>Menispermaceae</taxon>
        <taxon>Menispermoideae</taxon>
        <taxon>Cissampelideae</taxon>
        <taxon>Stephania</taxon>
    </lineage>
</organism>
<evidence type="ECO:0000313" key="3">
    <source>
        <dbReference type="EMBL" id="KAK9081894.1"/>
    </source>
</evidence>
<evidence type="ECO:0000256" key="1">
    <source>
        <dbReference type="SAM" id="Phobius"/>
    </source>
</evidence>
<comment type="caution">
    <text evidence="3">The sequence shown here is derived from an EMBL/GenBank/DDBJ whole genome shotgun (WGS) entry which is preliminary data.</text>
</comment>
<gene>
    <name evidence="3" type="ORF">Syun_030731</name>
</gene>
<proteinExistence type="predicted"/>
<dbReference type="Proteomes" id="UP001420932">
    <property type="component" value="Unassembled WGS sequence"/>
</dbReference>
<reference evidence="3 4" key="1">
    <citation type="submission" date="2024-01" db="EMBL/GenBank/DDBJ databases">
        <title>Genome assemblies of Stephania.</title>
        <authorList>
            <person name="Yang L."/>
        </authorList>
    </citation>
    <scope>NUCLEOTIDE SEQUENCE [LARGE SCALE GENOMIC DNA]</scope>
    <source>
        <strain evidence="3">YNDBR</strain>
        <tissue evidence="3">Leaf</tissue>
    </source>
</reference>
<evidence type="ECO:0000256" key="2">
    <source>
        <dbReference type="SAM" id="SignalP"/>
    </source>
</evidence>
<accession>A0AAP0E381</accession>